<dbReference type="InterPro" id="IPR050082">
    <property type="entry name" value="RNA_methyltr_RlmE"/>
</dbReference>
<name>A0A381S6V4_9ZZZZ</name>
<dbReference type="InterPro" id="IPR015507">
    <property type="entry name" value="rRNA-MeTfrase_E"/>
</dbReference>
<evidence type="ECO:0000259" key="5">
    <source>
        <dbReference type="Pfam" id="PF01728"/>
    </source>
</evidence>
<gene>
    <name evidence="6" type="ORF">METZ01_LOCUS51885</name>
</gene>
<dbReference type="Pfam" id="PF01728">
    <property type="entry name" value="FtsJ"/>
    <property type="match status" value="1"/>
</dbReference>
<dbReference type="Gene3D" id="3.40.50.150">
    <property type="entry name" value="Vaccinia Virus protein VP39"/>
    <property type="match status" value="1"/>
</dbReference>
<accession>A0A381S6V4</accession>
<feature type="domain" description="Ribosomal RNA methyltransferase FtsJ" evidence="5">
    <location>
        <begin position="29"/>
        <end position="205"/>
    </location>
</feature>
<dbReference type="GO" id="GO:0008650">
    <property type="term" value="F:rRNA (uridine-2'-O-)-methyltransferase activity"/>
    <property type="evidence" value="ECO:0007669"/>
    <property type="project" value="TreeGrafter"/>
</dbReference>
<keyword evidence="2" id="KW-0489">Methyltransferase</keyword>
<keyword evidence="1" id="KW-0698">rRNA processing</keyword>
<evidence type="ECO:0000313" key="6">
    <source>
        <dbReference type="EMBL" id="SUZ99031.1"/>
    </source>
</evidence>
<dbReference type="HAMAP" id="MF_01547">
    <property type="entry name" value="RNA_methyltr_E"/>
    <property type="match status" value="1"/>
</dbReference>
<keyword evidence="3" id="KW-0808">Transferase</keyword>
<dbReference type="PIRSF" id="PIRSF005461">
    <property type="entry name" value="23S_rRNA_mtase"/>
    <property type="match status" value="1"/>
</dbReference>
<dbReference type="SUPFAM" id="SSF53335">
    <property type="entry name" value="S-adenosyl-L-methionine-dependent methyltransferases"/>
    <property type="match status" value="1"/>
</dbReference>
<dbReference type="InterPro" id="IPR002877">
    <property type="entry name" value="RNA_MeTrfase_FtsJ_dom"/>
</dbReference>
<dbReference type="InterPro" id="IPR029063">
    <property type="entry name" value="SAM-dependent_MTases_sf"/>
</dbReference>
<sequence length="210" mass="24083">MKKFRRDPWLNKNQHERDYYVNMARHEGWRSRSVFKLKQINSKVNILHPGMICIDLGSSPGGWSQYVSKYLKKKVKIIAVDLLPMDTIPSVEFIQGDITQKYVFNGIMKLLKNTKAGLVMSDIAPNITGVRSTDQSRSIQLAELSLDLASKLLKRKGNFICKLFQGEGCEEFIDEARKSFIQIKIIKPAASRPKSREIYFIGKHFCNSVK</sequence>
<evidence type="ECO:0000256" key="4">
    <source>
        <dbReference type="ARBA" id="ARBA00022691"/>
    </source>
</evidence>
<dbReference type="PANTHER" id="PTHR10920">
    <property type="entry name" value="RIBOSOMAL RNA METHYLTRANSFERASE"/>
    <property type="match status" value="1"/>
</dbReference>
<organism evidence="6">
    <name type="scientific">marine metagenome</name>
    <dbReference type="NCBI Taxonomy" id="408172"/>
    <lineage>
        <taxon>unclassified sequences</taxon>
        <taxon>metagenomes</taxon>
        <taxon>ecological metagenomes</taxon>
    </lineage>
</organism>
<dbReference type="FunFam" id="3.40.50.150:FF:000005">
    <property type="entry name" value="Ribosomal RNA large subunit methyltransferase E"/>
    <property type="match status" value="1"/>
</dbReference>
<proteinExistence type="inferred from homology"/>
<evidence type="ECO:0000256" key="1">
    <source>
        <dbReference type="ARBA" id="ARBA00022552"/>
    </source>
</evidence>
<evidence type="ECO:0000256" key="2">
    <source>
        <dbReference type="ARBA" id="ARBA00022603"/>
    </source>
</evidence>
<evidence type="ECO:0000256" key="3">
    <source>
        <dbReference type="ARBA" id="ARBA00022679"/>
    </source>
</evidence>
<protein>
    <recommendedName>
        <fullName evidence="5">Ribosomal RNA methyltransferase FtsJ domain-containing protein</fullName>
    </recommendedName>
</protein>
<dbReference type="PANTHER" id="PTHR10920:SF18">
    <property type="entry name" value="RRNA METHYLTRANSFERASE 2, MITOCHONDRIAL"/>
    <property type="match status" value="1"/>
</dbReference>
<dbReference type="AlphaFoldDB" id="A0A381S6V4"/>
<reference evidence="6" key="1">
    <citation type="submission" date="2018-05" db="EMBL/GenBank/DDBJ databases">
        <authorList>
            <person name="Lanie J.A."/>
            <person name="Ng W.-L."/>
            <person name="Kazmierczak K.M."/>
            <person name="Andrzejewski T.M."/>
            <person name="Davidsen T.M."/>
            <person name="Wayne K.J."/>
            <person name="Tettelin H."/>
            <person name="Glass J.I."/>
            <person name="Rusch D."/>
            <person name="Podicherti R."/>
            <person name="Tsui H.-C.T."/>
            <person name="Winkler M.E."/>
        </authorList>
    </citation>
    <scope>NUCLEOTIDE SEQUENCE</scope>
</reference>
<dbReference type="EMBL" id="UINC01002661">
    <property type="protein sequence ID" value="SUZ99031.1"/>
    <property type="molecule type" value="Genomic_DNA"/>
</dbReference>
<keyword evidence="4" id="KW-0949">S-adenosyl-L-methionine</keyword>